<proteinExistence type="predicted"/>
<dbReference type="Proteomes" id="UP000183832">
    <property type="component" value="Unassembled WGS sequence"/>
</dbReference>
<organism evidence="1 2">
    <name type="scientific">Clunio marinus</name>
    <dbReference type="NCBI Taxonomy" id="568069"/>
    <lineage>
        <taxon>Eukaryota</taxon>
        <taxon>Metazoa</taxon>
        <taxon>Ecdysozoa</taxon>
        <taxon>Arthropoda</taxon>
        <taxon>Hexapoda</taxon>
        <taxon>Insecta</taxon>
        <taxon>Pterygota</taxon>
        <taxon>Neoptera</taxon>
        <taxon>Endopterygota</taxon>
        <taxon>Diptera</taxon>
        <taxon>Nematocera</taxon>
        <taxon>Chironomoidea</taxon>
        <taxon>Chironomidae</taxon>
        <taxon>Clunio</taxon>
    </lineage>
</organism>
<reference evidence="1 2" key="1">
    <citation type="submission" date="2015-04" db="EMBL/GenBank/DDBJ databases">
        <authorList>
            <person name="Syromyatnikov M.Y."/>
            <person name="Popov V.N."/>
        </authorList>
    </citation>
    <scope>NUCLEOTIDE SEQUENCE [LARGE SCALE GENOMIC DNA]</scope>
</reference>
<sequence length="84" mass="10013">MYKQKDCLLHNLKHSIINRSQKWFESITNIFGLEQQTHHNLHPLRIKNSRTSLFILDLSCHAKYCCQMSTKKQEKKEEDVSIII</sequence>
<name>A0A1J1IRH1_9DIPT</name>
<gene>
    <name evidence="1" type="ORF">CLUMA_CG015926</name>
</gene>
<accession>A0A1J1IRH1</accession>
<evidence type="ECO:0000313" key="1">
    <source>
        <dbReference type="EMBL" id="CRL02837.1"/>
    </source>
</evidence>
<protein>
    <submittedName>
        <fullName evidence="1">CLUMA_CG015926, isoform A</fullName>
    </submittedName>
</protein>
<evidence type="ECO:0000313" key="2">
    <source>
        <dbReference type="Proteomes" id="UP000183832"/>
    </source>
</evidence>
<dbReference type="EMBL" id="CVRI01000058">
    <property type="protein sequence ID" value="CRL02837.1"/>
    <property type="molecule type" value="Genomic_DNA"/>
</dbReference>
<keyword evidence="2" id="KW-1185">Reference proteome</keyword>
<dbReference type="AlphaFoldDB" id="A0A1J1IRH1"/>